<dbReference type="PROSITE" id="PS51819">
    <property type="entry name" value="VOC"/>
    <property type="match status" value="2"/>
</dbReference>
<keyword evidence="8" id="KW-0585">Phenylalanine catabolism</keyword>
<comment type="cofactor">
    <cofactor evidence="10">
        <name>Fe cation</name>
        <dbReference type="ChEBI" id="CHEBI:24875"/>
    </cofactor>
    <text evidence="10">Binds 1 Fe cation per subunit.</text>
</comment>
<evidence type="ECO:0000256" key="10">
    <source>
        <dbReference type="PIRSR" id="PIRSR009283-1"/>
    </source>
</evidence>
<dbReference type="GO" id="GO:0003868">
    <property type="term" value="F:4-hydroxyphenylpyruvate dioxygenase activity"/>
    <property type="evidence" value="ECO:0007669"/>
    <property type="project" value="InterPro"/>
</dbReference>
<keyword evidence="13" id="KW-1185">Reference proteome</keyword>
<comment type="pathway">
    <text evidence="1">Amino-acid degradation; L-phenylalanine degradation; acetoacetate and fumarate from L-phenylalanine: step 3/6.</text>
</comment>
<dbReference type="EMBL" id="KB007805">
    <property type="protein sequence ID" value="ELR25260.1"/>
    <property type="molecule type" value="Genomic_DNA"/>
</dbReference>
<keyword evidence="4 10" id="KW-0479">Metal-binding</keyword>
<evidence type="ECO:0000256" key="5">
    <source>
        <dbReference type="ARBA" id="ARBA00022737"/>
    </source>
</evidence>
<evidence type="ECO:0000256" key="2">
    <source>
        <dbReference type="ARBA" id="ARBA00005877"/>
    </source>
</evidence>
<feature type="domain" description="VOC" evidence="11">
    <location>
        <begin position="203"/>
        <end position="363"/>
    </location>
</feature>
<protein>
    <recommendedName>
        <fullName evidence="3 9">4-hydroxyphenylpyruvate dioxygenase</fullName>
    </recommendedName>
</protein>
<evidence type="ECO:0000259" key="11">
    <source>
        <dbReference type="PROSITE" id="PS51819"/>
    </source>
</evidence>
<dbReference type="PANTHER" id="PTHR11959:SF1">
    <property type="entry name" value="4-HYDROXYPHENYLPYRUVATE DIOXYGENASE"/>
    <property type="match status" value="1"/>
</dbReference>
<proteinExistence type="inferred from homology"/>
<dbReference type="SUPFAM" id="SSF54593">
    <property type="entry name" value="Glyoxalase/Bleomycin resistance protein/Dihydroxybiphenyl dioxygenase"/>
    <property type="match status" value="1"/>
</dbReference>
<feature type="domain" description="VOC" evidence="11">
    <location>
        <begin position="26"/>
        <end position="175"/>
    </location>
</feature>
<evidence type="ECO:0000313" key="12">
    <source>
        <dbReference type="EMBL" id="ELR25260.1"/>
    </source>
</evidence>
<keyword evidence="12" id="KW-0223">Dioxygenase</keyword>
<accession>L8HJ93</accession>
<dbReference type="InterPro" id="IPR041735">
    <property type="entry name" value="4OHPhenylPyrv_dOase_C"/>
</dbReference>
<feature type="binding site" evidence="10">
    <location>
        <position position="374"/>
    </location>
    <ligand>
        <name>Fe cation</name>
        <dbReference type="ChEBI" id="CHEBI:24875"/>
    </ligand>
</feature>
<evidence type="ECO:0000256" key="7">
    <source>
        <dbReference type="ARBA" id="ARBA00023004"/>
    </source>
</evidence>
<keyword evidence="5" id="KW-0677">Repeat</keyword>
<dbReference type="KEGG" id="acan:ACA1_290240"/>
<dbReference type="NCBIfam" id="TIGR01263">
    <property type="entry name" value="4HPPD"/>
    <property type="match status" value="1"/>
</dbReference>
<keyword evidence="12" id="KW-0670">Pyruvate</keyword>
<dbReference type="InterPro" id="IPR005956">
    <property type="entry name" value="4OHPhenylPyrv_dOase"/>
</dbReference>
<dbReference type="OrthoDB" id="414569at2759"/>
<dbReference type="FunFam" id="3.10.180.10:FF:000013">
    <property type="entry name" value="4-hydroxyphenylpyruvate dioxygenase"/>
    <property type="match status" value="1"/>
</dbReference>
<evidence type="ECO:0000313" key="13">
    <source>
        <dbReference type="Proteomes" id="UP000011083"/>
    </source>
</evidence>
<dbReference type="AlphaFoldDB" id="L8HJ93"/>
<dbReference type="OMA" id="DPFPVKG"/>
<gene>
    <name evidence="12" type="ORF">ACA1_290240</name>
</gene>
<dbReference type="GO" id="GO:0006572">
    <property type="term" value="P:L-tyrosine catabolic process"/>
    <property type="evidence" value="ECO:0007669"/>
    <property type="project" value="UniProtKB-KW"/>
</dbReference>
<dbReference type="GO" id="GO:0006559">
    <property type="term" value="P:L-phenylalanine catabolic process"/>
    <property type="evidence" value="ECO:0007669"/>
    <property type="project" value="UniProtKB-KW"/>
</dbReference>
<evidence type="ECO:0000256" key="1">
    <source>
        <dbReference type="ARBA" id="ARBA00005162"/>
    </source>
</evidence>
<dbReference type="InterPro" id="IPR004360">
    <property type="entry name" value="Glyas_Fos-R_dOase_dom"/>
</dbReference>
<feature type="binding site" evidence="10">
    <location>
        <position position="288"/>
    </location>
    <ligand>
        <name>Fe cation</name>
        <dbReference type="ChEBI" id="CHEBI:24875"/>
    </ligand>
</feature>
<dbReference type="InterPro" id="IPR041736">
    <property type="entry name" value="4OHPhenylPyrv_dOase_N"/>
</dbReference>
<reference evidence="12 13" key="1">
    <citation type="journal article" date="2013" name="Genome Biol.">
        <title>Genome of Acanthamoeba castellanii highlights extensive lateral gene transfer and early evolution of tyrosine kinase signaling.</title>
        <authorList>
            <person name="Clarke M."/>
            <person name="Lohan A.J."/>
            <person name="Liu B."/>
            <person name="Lagkouvardos I."/>
            <person name="Roy S."/>
            <person name="Zafar N."/>
            <person name="Bertelli C."/>
            <person name="Schilde C."/>
            <person name="Kianianmomeni A."/>
            <person name="Burglin T.R."/>
            <person name="Frech C."/>
            <person name="Turcotte B."/>
            <person name="Kopec K.O."/>
            <person name="Synnott J.M."/>
            <person name="Choo C."/>
            <person name="Paponov I."/>
            <person name="Finkler A."/>
            <person name="Soon Heng Tan C."/>
            <person name="Hutchins A.P."/>
            <person name="Weinmeier T."/>
            <person name="Rattei T."/>
            <person name="Chu J.S."/>
            <person name="Gimenez G."/>
            <person name="Irimia M."/>
            <person name="Rigden D.J."/>
            <person name="Fitzpatrick D.A."/>
            <person name="Lorenzo-Morales J."/>
            <person name="Bateman A."/>
            <person name="Chiu C.H."/>
            <person name="Tang P."/>
            <person name="Hegemann P."/>
            <person name="Fromm H."/>
            <person name="Raoult D."/>
            <person name="Greub G."/>
            <person name="Miranda-Saavedra D."/>
            <person name="Chen N."/>
            <person name="Nash P."/>
            <person name="Ginger M.L."/>
            <person name="Horn M."/>
            <person name="Schaap P."/>
            <person name="Caler L."/>
            <person name="Loftus B."/>
        </authorList>
    </citation>
    <scope>NUCLEOTIDE SEQUENCE [LARGE SCALE GENOMIC DNA]</scope>
    <source>
        <strain evidence="12 13">Neff</strain>
    </source>
</reference>
<dbReference type="Pfam" id="PF00903">
    <property type="entry name" value="Glyoxalase"/>
    <property type="match status" value="1"/>
</dbReference>
<evidence type="ECO:0000256" key="8">
    <source>
        <dbReference type="ARBA" id="ARBA00023232"/>
    </source>
</evidence>
<sequence>MSTHKLVGYANFKRNNPMTDKFAVKKFHHIEFYSGDALNVSRRWALGLGMALVAKSDQSTGNGTYASYVMQSHDIKLVFTAPYTTAGDKSQSKIAHPQFDTAKAQAFFNKHGVAASAVGIEVEDAAEAYRIAVENGAVSIAEPATLVNEATGAKTVVSEVLLYTKGDVALRFISFSEGYDHPFLPGYETVTDQGPRLNYGIKRIDHAVGNVHNLIEQIDYVAKITGWHEFAEFTAEDVGTVDSGLNSMVMASNNEMVLLPFNEPTFGTKRKSQIQTYLEQNDGEGLQHLALKTDDIFATMRKLKAATNLGGFDFMPPASPAYYKNLPEKIGDALTPDQYKELEELGLLADKDDQGVLLQIFTKPCSDRPTFFIEIIQRIGCMTKNQKGEEEQTGGCGGFGKGNFSELFKSIEDYEKTLTC</sequence>
<dbReference type="GeneID" id="14926306"/>
<name>L8HJ93_ACACF</name>
<keyword evidence="12" id="KW-0560">Oxidoreductase</keyword>
<dbReference type="GO" id="GO:0046872">
    <property type="term" value="F:metal ion binding"/>
    <property type="evidence" value="ECO:0007669"/>
    <property type="project" value="UniProtKB-KW"/>
</dbReference>
<dbReference type="Proteomes" id="UP000011083">
    <property type="component" value="Unassembled WGS sequence"/>
</dbReference>
<dbReference type="Gene3D" id="3.10.180.10">
    <property type="entry name" value="2,3-Dihydroxybiphenyl 1,2-Dioxygenase, domain 1"/>
    <property type="match status" value="2"/>
</dbReference>
<evidence type="ECO:0000256" key="4">
    <source>
        <dbReference type="ARBA" id="ARBA00022723"/>
    </source>
</evidence>
<dbReference type="CDD" id="cd07250">
    <property type="entry name" value="HPPD_C_like"/>
    <property type="match status" value="1"/>
</dbReference>
<dbReference type="InterPro" id="IPR029068">
    <property type="entry name" value="Glyas_Bleomycin-R_OHBP_Dase"/>
</dbReference>
<organism evidence="12 13">
    <name type="scientific">Acanthamoeba castellanii (strain ATCC 30010 / Neff)</name>
    <dbReference type="NCBI Taxonomy" id="1257118"/>
    <lineage>
        <taxon>Eukaryota</taxon>
        <taxon>Amoebozoa</taxon>
        <taxon>Discosea</taxon>
        <taxon>Longamoebia</taxon>
        <taxon>Centramoebida</taxon>
        <taxon>Acanthamoebidae</taxon>
        <taxon>Acanthamoeba</taxon>
    </lineage>
</organism>
<dbReference type="RefSeq" id="XP_004368015.1">
    <property type="nucleotide sequence ID" value="XM_004367958.1"/>
</dbReference>
<keyword evidence="6" id="KW-0828">Tyrosine catabolism</keyword>
<evidence type="ECO:0000256" key="3">
    <source>
        <dbReference type="ARBA" id="ARBA00013222"/>
    </source>
</evidence>
<dbReference type="VEuPathDB" id="AmoebaDB:ACA1_290240"/>
<dbReference type="PIRSF" id="PIRSF009283">
    <property type="entry name" value="HPP_dOase"/>
    <property type="match status" value="1"/>
</dbReference>
<evidence type="ECO:0000256" key="9">
    <source>
        <dbReference type="PIRNR" id="PIRNR009283"/>
    </source>
</evidence>
<keyword evidence="7 10" id="KW-0408">Iron</keyword>
<dbReference type="CDD" id="cd08342">
    <property type="entry name" value="HPPD_N_like"/>
    <property type="match status" value="1"/>
</dbReference>
<evidence type="ECO:0000256" key="6">
    <source>
        <dbReference type="ARBA" id="ARBA00022878"/>
    </source>
</evidence>
<comment type="similarity">
    <text evidence="2 9">Belongs to the 4HPPD family.</text>
</comment>
<feature type="binding site" evidence="10">
    <location>
        <position position="206"/>
    </location>
    <ligand>
        <name>Fe cation</name>
        <dbReference type="ChEBI" id="CHEBI:24875"/>
    </ligand>
</feature>
<dbReference type="STRING" id="1257118.L8HJ93"/>
<dbReference type="InterPro" id="IPR037523">
    <property type="entry name" value="VOC_core"/>
</dbReference>
<dbReference type="PANTHER" id="PTHR11959">
    <property type="entry name" value="4-HYDROXYPHENYLPYRUVATE DIOXYGENASE"/>
    <property type="match status" value="1"/>
</dbReference>